<sequence>LVTRLFGSSIQDKDRQDYLGLIEVPDSYCEVLFETKKVLQQMPNFTHTSTSPSKEITIC</sequence>
<accession>A0A212BZ59</accession>
<organism evidence="1 2">
    <name type="scientific">Cervus elaphus hippelaphus</name>
    <name type="common">European red deer</name>
    <dbReference type="NCBI Taxonomy" id="46360"/>
    <lineage>
        <taxon>Eukaryota</taxon>
        <taxon>Metazoa</taxon>
        <taxon>Chordata</taxon>
        <taxon>Craniata</taxon>
        <taxon>Vertebrata</taxon>
        <taxon>Euteleostomi</taxon>
        <taxon>Mammalia</taxon>
        <taxon>Eutheria</taxon>
        <taxon>Laurasiatheria</taxon>
        <taxon>Artiodactyla</taxon>
        <taxon>Ruminantia</taxon>
        <taxon>Pecora</taxon>
        <taxon>Cervidae</taxon>
        <taxon>Cervinae</taxon>
        <taxon>Cervus</taxon>
    </lineage>
</organism>
<name>A0A212BZ59_CEREH</name>
<evidence type="ECO:0000313" key="2">
    <source>
        <dbReference type="Proteomes" id="UP000242450"/>
    </source>
</evidence>
<dbReference type="EMBL" id="MKHE01000034">
    <property type="protein sequence ID" value="OWJ99047.1"/>
    <property type="molecule type" value="Genomic_DNA"/>
</dbReference>
<reference evidence="1 2" key="1">
    <citation type="journal article" date="2018" name="Mol. Genet. Genomics">
        <title>The red deer Cervus elaphus genome CerEla1.0: sequencing, annotating, genes, and chromosomes.</title>
        <authorList>
            <person name="Bana N.A."/>
            <person name="Nyiri A."/>
            <person name="Nagy J."/>
            <person name="Frank K."/>
            <person name="Nagy T."/>
            <person name="Steger V."/>
            <person name="Schiller M."/>
            <person name="Lakatos P."/>
            <person name="Sugar L."/>
            <person name="Horn P."/>
            <person name="Barta E."/>
            <person name="Orosz L."/>
        </authorList>
    </citation>
    <scope>NUCLEOTIDE SEQUENCE [LARGE SCALE GENOMIC DNA]</scope>
    <source>
        <strain evidence="1">Hungarian</strain>
    </source>
</reference>
<gene>
    <name evidence="1" type="ORF">Celaphus_00010102</name>
</gene>
<feature type="non-terminal residue" evidence="1">
    <location>
        <position position="59"/>
    </location>
</feature>
<comment type="caution">
    <text evidence="1">The sequence shown here is derived from an EMBL/GenBank/DDBJ whole genome shotgun (WGS) entry which is preliminary data.</text>
</comment>
<protein>
    <submittedName>
        <fullName evidence="1">Uncharacterized protein</fullName>
    </submittedName>
</protein>
<keyword evidence="2" id="KW-1185">Reference proteome</keyword>
<dbReference type="AlphaFoldDB" id="A0A212BZ59"/>
<evidence type="ECO:0000313" key="1">
    <source>
        <dbReference type="EMBL" id="OWJ99047.1"/>
    </source>
</evidence>
<dbReference type="OrthoDB" id="442428at2759"/>
<dbReference type="Proteomes" id="UP000242450">
    <property type="component" value="Chromosome X"/>
</dbReference>
<proteinExistence type="predicted"/>
<feature type="non-terminal residue" evidence="1">
    <location>
        <position position="1"/>
    </location>
</feature>